<reference evidence="1 2" key="1">
    <citation type="submission" date="2020-11" db="EMBL/GenBank/DDBJ databases">
        <authorList>
            <person name="Peeters C."/>
        </authorList>
    </citation>
    <scope>NUCLEOTIDE SEQUENCE [LARGE SCALE GENOMIC DNA]</scope>
    <source>
        <strain evidence="1 2">LMG 7974</strain>
    </source>
</reference>
<name>A0ABM8Q4P1_9BACT</name>
<dbReference type="Proteomes" id="UP000789803">
    <property type="component" value="Unassembled WGS sequence"/>
</dbReference>
<evidence type="ECO:0000313" key="2">
    <source>
        <dbReference type="Proteomes" id="UP000789803"/>
    </source>
</evidence>
<accession>A0ABM8Q4P1</accession>
<proteinExistence type="predicted"/>
<organism evidence="1 2">
    <name type="scientific">Campylobacter majalis</name>
    <dbReference type="NCBI Taxonomy" id="2790656"/>
    <lineage>
        <taxon>Bacteria</taxon>
        <taxon>Pseudomonadati</taxon>
        <taxon>Campylobacterota</taxon>
        <taxon>Epsilonproteobacteria</taxon>
        <taxon>Campylobacterales</taxon>
        <taxon>Campylobacteraceae</taxon>
        <taxon>Campylobacter</taxon>
    </lineage>
</organism>
<comment type="caution">
    <text evidence="1">The sequence shown here is derived from an EMBL/GenBank/DDBJ whole genome shotgun (WGS) entry which is preliminary data.</text>
</comment>
<dbReference type="RefSeq" id="WP_229932481.1">
    <property type="nucleotide sequence ID" value="NZ_CAJHOF010000005.1"/>
</dbReference>
<sequence length="122" mass="13764">MQIIGDELIPYKPLVYITHESEICQNCLYRYDRDLIKISKQKGHEFSLICSDITQAIIANAVGAKYIICEQKDALAFSELANFYMFDAKIACVIDDESQLSKLANTKVDTAIYKKGIENGAF</sequence>
<keyword evidence="2" id="KW-1185">Reference proteome</keyword>
<dbReference type="EMBL" id="CAJHOF010000005">
    <property type="protein sequence ID" value="CAD7287779.1"/>
    <property type="molecule type" value="Genomic_DNA"/>
</dbReference>
<protein>
    <submittedName>
        <fullName evidence="1">Uncharacterized protein</fullName>
    </submittedName>
</protein>
<evidence type="ECO:0000313" key="1">
    <source>
        <dbReference type="EMBL" id="CAD7287779.1"/>
    </source>
</evidence>
<gene>
    <name evidence="1" type="ORF">LMG7974_00662</name>
</gene>